<accession>A0A0D7B0P8</accession>
<protein>
    <recommendedName>
        <fullName evidence="4">Yeast cell wall synthesis Kre9/Knh1-like N-terminal domain-containing protein</fullName>
    </recommendedName>
</protein>
<feature type="compositionally biased region" description="Polar residues" evidence="2">
    <location>
        <begin position="213"/>
        <end position="222"/>
    </location>
</feature>
<evidence type="ECO:0000313" key="6">
    <source>
        <dbReference type="Proteomes" id="UP000054007"/>
    </source>
</evidence>
<dbReference type="PANTHER" id="PTHR40633:SF1">
    <property type="entry name" value="GPI ANCHORED SERINE-THREONINE RICH PROTEIN (AFU_ORTHOLOGUE AFUA_1G03630)"/>
    <property type="match status" value="1"/>
</dbReference>
<feature type="compositionally biased region" description="Low complexity" evidence="2">
    <location>
        <begin position="199"/>
        <end position="212"/>
    </location>
</feature>
<feature type="region of interest" description="Disordered" evidence="2">
    <location>
        <begin position="124"/>
        <end position="228"/>
    </location>
</feature>
<dbReference type="PANTHER" id="PTHR40633">
    <property type="entry name" value="MATRIX PROTEIN, PUTATIVE (AFU_ORTHOLOGUE AFUA_8G05410)-RELATED"/>
    <property type="match status" value="1"/>
</dbReference>
<dbReference type="Pfam" id="PF10342">
    <property type="entry name" value="Kre9_KNH"/>
    <property type="match status" value="1"/>
</dbReference>
<dbReference type="STRING" id="1314674.A0A0D7B0P8"/>
<name>A0A0D7B0P8_9AGAR</name>
<dbReference type="OrthoDB" id="2432613at2759"/>
<dbReference type="EMBL" id="KN880721">
    <property type="protein sequence ID" value="KIY63101.1"/>
    <property type="molecule type" value="Genomic_DNA"/>
</dbReference>
<evidence type="ECO:0000256" key="2">
    <source>
        <dbReference type="SAM" id="MobiDB-lite"/>
    </source>
</evidence>
<organism evidence="5 6">
    <name type="scientific">Cylindrobasidium torrendii FP15055 ss-10</name>
    <dbReference type="NCBI Taxonomy" id="1314674"/>
    <lineage>
        <taxon>Eukaryota</taxon>
        <taxon>Fungi</taxon>
        <taxon>Dikarya</taxon>
        <taxon>Basidiomycota</taxon>
        <taxon>Agaricomycotina</taxon>
        <taxon>Agaricomycetes</taxon>
        <taxon>Agaricomycetidae</taxon>
        <taxon>Agaricales</taxon>
        <taxon>Marasmiineae</taxon>
        <taxon>Physalacriaceae</taxon>
        <taxon>Cylindrobasidium</taxon>
    </lineage>
</organism>
<dbReference type="InterPro" id="IPR018466">
    <property type="entry name" value="Kre9/Knh1-like_N"/>
</dbReference>
<feature type="domain" description="Yeast cell wall synthesis Kre9/Knh1-like N-terminal" evidence="4">
    <location>
        <begin position="28"/>
        <end position="118"/>
    </location>
</feature>
<feature type="chain" id="PRO_5002316525" description="Yeast cell wall synthesis Kre9/Knh1-like N-terminal domain-containing protein" evidence="3">
    <location>
        <begin position="23"/>
        <end position="248"/>
    </location>
</feature>
<evidence type="ECO:0000256" key="1">
    <source>
        <dbReference type="ARBA" id="ARBA00022729"/>
    </source>
</evidence>
<evidence type="ECO:0000256" key="3">
    <source>
        <dbReference type="SAM" id="SignalP"/>
    </source>
</evidence>
<evidence type="ECO:0000313" key="5">
    <source>
        <dbReference type="EMBL" id="KIY63101.1"/>
    </source>
</evidence>
<feature type="compositionally biased region" description="Polar residues" evidence="2">
    <location>
        <begin position="124"/>
        <end position="137"/>
    </location>
</feature>
<dbReference type="AlphaFoldDB" id="A0A0D7B0P8"/>
<reference evidence="5 6" key="1">
    <citation type="journal article" date="2015" name="Fungal Genet. Biol.">
        <title>Evolution of novel wood decay mechanisms in Agaricales revealed by the genome sequences of Fistulina hepatica and Cylindrobasidium torrendii.</title>
        <authorList>
            <person name="Floudas D."/>
            <person name="Held B.W."/>
            <person name="Riley R."/>
            <person name="Nagy L.G."/>
            <person name="Koehler G."/>
            <person name="Ransdell A.S."/>
            <person name="Younus H."/>
            <person name="Chow J."/>
            <person name="Chiniquy J."/>
            <person name="Lipzen A."/>
            <person name="Tritt A."/>
            <person name="Sun H."/>
            <person name="Haridas S."/>
            <person name="LaButti K."/>
            <person name="Ohm R.A."/>
            <person name="Kues U."/>
            <person name="Blanchette R.A."/>
            <person name="Grigoriev I.V."/>
            <person name="Minto R.E."/>
            <person name="Hibbett D.S."/>
        </authorList>
    </citation>
    <scope>NUCLEOTIDE SEQUENCE [LARGE SCALE GENOMIC DNA]</scope>
    <source>
        <strain evidence="5 6">FP15055 ss-10</strain>
    </source>
</reference>
<evidence type="ECO:0000259" key="4">
    <source>
        <dbReference type="Pfam" id="PF10342"/>
    </source>
</evidence>
<gene>
    <name evidence="5" type="ORF">CYLTODRAFT_426379</name>
</gene>
<sequence>MFTQLFTSTILLSLSLSSLVLADVNPTTPDGSSIYKEGEKCEIAWTGDASGAWADMTIQLMSGDNFQMVPTTTVATAQDGNKDGTYEYTCPEVTPNSKIYFYQFTAPGAKNTTWTTRWTLASADGSTTEPANSTQPGGASIPWGVGALDDASQSSAAPAGQSSASASGQSGSASASSVTTSARSAAASASDDAEEEDSSSSTKSQRTSTRTSGAANASSTSEPDGGVMMMGSRGLQVLAAGVLLATFL</sequence>
<keyword evidence="6" id="KW-1185">Reference proteome</keyword>
<dbReference type="Proteomes" id="UP000054007">
    <property type="component" value="Unassembled WGS sequence"/>
</dbReference>
<keyword evidence="1 3" id="KW-0732">Signal</keyword>
<feature type="compositionally biased region" description="Low complexity" evidence="2">
    <location>
        <begin position="151"/>
        <end position="190"/>
    </location>
</feature>
<proteinExistence type="predicted"/>
<feature type="signal peptide" evidence="3">
    <location>
        <begin position="1"/>
        <end position="22"/>
    </location>
</feature>
<dbReference type="InterPro" id="IPR052982">
    <property type="entry name" value="SRP1/TIP1-like"/>
</dbReference>